<accession>A0A060UTT2</accession>
<feature type="domain" description="Transposase InsH N-terminal" evidence="1">
    <location>
        <begin position="27"/>
        <end position="92"/>
    </location>
</feature>
<sequence length="150" mass="17109">MGATHPPVKRSAGDWKTDLFAADFHQQKLDQLDDPLLRIASCIDFPALAAEVDRVAPRPVSPQGGRPPYSTETMVRILVLKRLYHLSGEQIASCSRQHRAPTRALAPRSGIIVLIRKEIDSNCSERYKQTAYKLSHKFFKTIKYHYQHNR</sequence>
<reference evidence="2" key="2">
    <citation type="submission" date="2014-07" db="EMBL/GenBank/DDBJ databases">
        <title>Initial genome analysis of the psychrotolerant acidophile Acidithiobacillus ferrivorans CF27: insights into iron and sulfur oxidation pathways and into biofilm formation.</title>
        <authorList>
            <person name="Talla E."/>
            <person name="Hedrich S."/>
            <person name="Mangenot S."/>
            <person name="Ji B."/>
            <person name="Johnson D.B."/>
            <person name="Barbe V."/>
            <person name="Bonnefoy V."/>
        </authorList>
    </citation>
    <scope>NUCLEOTIDE SEQUENCE [LARGE SCALE GENOMIC DNA]</scope>
    <source>
        <strain evidence="2">CF27</strain>
    </source>
</reference>
<keyword evidence="4" id="KW-1185">Reference proteome</keyword>
<reference evidence="2" key="1">
    <citation type="submission" date="2014-03" db="EMBL/GenBank/DDBJ databases">
        <authorList>
            <person name="Genoscope - CEA"/>
        </authorList>
    </citation>
    <scope>NUCLEOTIDE SEQUENCE [LARGE SCALE GENOMIC DNA]</scope>
    <source>
        <strain evidence="2">CF27</strain>
    </source>
</reference>
<dbReference type="Proteomes" id="UP000193925">
    <property type="component" value="Chromosome AFERRI"/>
</dbReference>
<dbReference type="EMBL" id="CCCS020000056">
    <property type="protein sequence ID" value="CDQ11746.1"/>
    <property type="molecule type" value="Genomic_DNA"/>
</dbReference>
<dbReference type="AlphaFoldDB" id="A0A060UTT2"/>
<name>A0A060UTT2_9PROT</name>
<evidence type="ECO:0000313" key="3">
    <source>
        <dbReference type="EMBL" id="SMH66717.1"/>
    </source>
</evidence>
<evidence type="ECO:0000313" key="2">
    <source>
        <dbReference type="EMBL" id="CDQ11746.1"/>
    </source>
</evidence>
<reference evidence="3 4" key="3">
    <citation type="submission" date="2017-03" db="EMBL/GenBank/DDBJ databases">
        <authorList>
            <person name="Regsiter A."/>
            <person name="William W."/>
        </authorList>
    </citation>
    <scope>NUCLEOTIDE SEQUENCE [LARGE SCALE GENOMIC DNA]</scope>
    <source>
        <strain evidence="3">PRJEB5721</strain>
    </source>
</reference>
<dbReference type="Pfam" id="PF05598">
    <property type="entry name" value="DUF772"/>
    <property type="match status" value="1"/>
</dbReference>
<dbReference type="InterPro" id="IPR008490">
    <property type="entry name" value="Transposase_InsH_N"/>
</dbReference>
<organism evidence="2">
    <name type="scientific">Acidithiobacillus ferrivorans</name>
    <dbReference type="NCBI Taxonomy" id="160808"/>
    <lineage>
        <taxon>Bacteria</taxon>
        <taxon>Pseudomonadati</taxon>
        <taxon>Pseudomonadota</taxon>
        <taxon>Acidithiobacillia</taxon>
        <taxon>Acidithiobacillales</taxon>
        <taxon>Acidithiobacillaceae</taxon>
        <taxon>Acidithiobacillus</taxon>
    </lineage>
</organism>
<proteinExistence type="predicted"/>
<protein>
    <recommendedName>
        <fullName evidence="1">Transposase InsH N-terminal domain-containing protein</fullName>
    </recommendedName>
</protein>
<dbReference type="EMBL" id="LT841305">
    <property type="protein sequence ID" value="SMH66717.1"/>
    <property type="molecule type" value="Genomic_DNA"/>
</dbReference>
<evidence type="ECO:0000259" key="1">
    <source>
        <dbReference type="Pfam" id="PF05598"/>
    </source>
</evidence>
<gene>
    <name evidence="3" type="ORF">AFERRI_40066</name>
    <name evidence="2" type="ORF">AFERRI_60001</name>
</gene>
<evidence type="ECO:0000313" key="4">
    <source>
        <dbReference type="Proteomes" id="UP000193925"/>
    </source>
</evidence>